<evidence type="ECO:0000313" key="14">
    <source>
        <dbReference type="EMBL" id="NIA66992.1"/>
    </source>
</evidence>
<evidence type="ECO:0000256" key="8">
    <source>
        <dbReference type="ARBA" id="ARBA00022840"/>
    </source>
</evidence>
<dbReference type="AlphaFoldDB" id="A0A967EUH1"/>
<evidence type="ECO:0000256" key="1">
    <source>
        <dbReference type="ARBA" id="ARBA00005051"/>
    </source>
</evidence>
<dbReference type="EC" id="2.7.6.3" evidence="3"/>
<keyword evidence="8" id="KW-0067">ATP-binding</keyword>
<dbReference type="GO" id="GO:0005524">
    <property type="term" value="F:ATP binding"/>
    <property type="evidence" value="ECO:0007669"/>
    <property type="project" value="UniProtKB-KW"/>
</dbReference>
<evidence type="ECO:0000256" key="3">
    <source>
        <dbReference type="ARBA" id="ARBA00013253"/>
    </source>
</evidence>
<organism evidence="14 15">
    <name type="scientific">Pelagibius litoralis</name>
    <dbReference type="NCBI Taxonomy" id="374515"/>
    <lineage>
        <taxon>Bacteria</taxon>
        <taxon>Pseudomonadati</taxon>
        <taxon>Pseudomonadota</taxon>
        <taxon>Alphaproteobacteria</taxon>
        <taxon>Rhodospirillales</taxon>
        <taxon>Rhodovibrionaceae</taxon>
        <taxon>Pelagibius</taxon>
    </lineage>
</organism>
<dbReference type="PANTHER" id="PTHR43071">
    <property type="entry name" value="2-AMINO-4-HYDROXY-6-HYDROXYMETHYLDIHYDROPTERIDINE PYROPHOSPHOKINASE"/>
    <property type="match status" value="1"/>
</dbReference>
<keyword evidence="15" id="KW-1185">Reference proteome</keyword>
<comment type="function">
    <text evidence="10">Catalyzes the transfer of pyrophosphate from adenosine triphosphate (ATP) to 6-hydroxymethyl-7,8-dihydropterin, an enzymatic step in folate biosynthesis pathway.</text>
</comment>
<dbReference type="PANTHER" id="PTHR43071:SF1">
    <property type="entry name" value="2-AMINO-4-HYDROXY-6-HYDROXYMETHYLDIHYDROPTERIDINE PYROPHOSPHOKINASE"/>
    <property type="match status" value="1"/>
</dbReference>
<evidence type="ECO:0000256" key="11">
    <source>
        <dbReference type="ARBA" id="ARBA00029766"/>
    </source>
</evidence>
<comment type="caution">
    <text evidence="14">The sequence shown here is derived from an EMBL/GenBank/DDBJ whole genome shotgun (WGS) entry which is preliminary data.</text>
</comment>
<evidence type="ECO:0000256" key="6">
    <source>
        <dbReference type="ARBA" id="ARBA00022741"/>
    </source>
</evidence>
<dbReference type="GO" id="GO:0046656">
    <property type="term" value="P:folic acid biosynthetic process"/>
    <property type="evidence" value="ECO:0007669"/>
    <property type="project" value="UniProtKB-KW"/>
</dbReference>
<evidence type="ECO:0000313" key="15">
    <source>
        <dbReference type="Proteomes" id="UP000761264"/>
    </source>
</evidence>
<gene>
    <name evidence="14" type="primary">folK</name>
    <name evidence="14" type="ORF">HBA54_00125</name>
</gene>
<evidence type="ECO:0000256" key="9">
    <source>
        <dbReference type="ARBA" id="ARBA00022909"/>
    </source>
</evidence>
<evidence type="ECO:0000256" key="10">
    <source>
        <dbReference type="ARBA" id="ARBA00029409"/>
    </source>
</evidence>
<keyword evidence="6" id="KW-0547">Nucleotide-binding</keyword>
<dbReference type="GO" id="GO:0016301">
    <property type="term" value="F:kinase activity"/>
    <property type="evidence" value="ECO:0007669"/>
    <property type="project" value="UniProtKB-KW"/>
</dbReference>
<dbReference type="InterPro" id="IPR035907">
    <property type="entry name" value="Hppk_sf"/>
</dbReference>
<keyword evidence="5 14" id="KW-0808">Transferase</keyword>
<reference evidence="14" key="1">
    <citation type="submission" date="2020-03" db="EMBL/GenBank/DDBJ databases">
        <title>Genome of Pelagibius litoralis DSM 21314T.</title>
        <authorList>
            <person name="Wang G."/>
        </authorList>
    </citation>
    <scope>NUCLEOTIDE SEQUENCE</scope>
    <source>
        <strain evidence="14">DSM 21314</strain>
    </source>
</reference>
<feature type="domain" description="7,8-dihydro-6-hydroxymethylpterin-pyrophosphokinase" evidence="13">
    <location>
        <begin position="3"/>
        <end position="135"/>
    </location>
</feature>
<dbReference type="InterPro" id="IPR000550">
    <property type="entry name" value="Hppk"/>
</dbReference>
<keyword evidence="9" id="KW-0289">Folate biosynthesis</keyword>
<evidence type="ECO:0000259" key="13">
    <source>
        <dbReference type="Pfam" id="PF01288"/>
    </source>
</evidence>
<protein>
    <recommendedName>
        <fullName evidence="4">2-amino-4-hydroxy-6-hydroxymethyldihydropteridine pyrophosphokinase</fullName>
        <ecNumber evidence="3">2.7.6.3</ecNumber>
    </recommendedName>
    <alternativeName>
        <fullName evidence="11">6-hydroxymethyl-7,8-dihydropterin pyrophosphokinase</fullName>
    </alternativeName>
    <alternativeName>
        <fullName evidence="12">7,8-dihydro-6-hydroxymethylpterin-pyrophosphokinase</fullName>
    </alternativeName>
</protein>
<dbReference type="CDD" id="cd00483">
    <property type="entry name" value="HPPK"/>
    <property type="match status" value="1"/>
</dbReference>
<dbReference type="EMBL" id="JAAQPH010000001">
    <property type="protein sequence ID" value="NIA66992.1"/>
    <property type="molecule type" value="Genomic_DNA"/>
</dbReference>
<comment type="pathway">
    <text evidence="1">Cofactor biosynthesis; tetrahydrofolate biosynthesis; 2-amino-4-hydroxy-6-hydroxymethyl-7,8-dihydropteridine diphosphate from 7,8-dihydroneopterin triphosphate: step 4/4.</text>
</comment>
<evidence type="ECO:0000256" key="7">
    <source>
        <dbReference type="ARBA" id="ARBA00022777"/>
    </source>
</evidence>
<evidence type="ECO:0000256" key="5">
    <source>
        <dbReference type="ARBA" id="ARBA00022679"/>
    </source>
</evidence>
<keyword evidence="7" id="KW-0418">Kinase</keyword>
<dbReference type="Pfam" id="PF01288">
    <property type="entry name" value="HPPK"/>
    <property type="match status" value="1"/>
</dbReference>
<dbReference type="SUPFAM" id="SSF55083">
    <property type="entry name" value="6-hydroxymethyl-7,8-dihydropterin pyrophosphokinase, HPPK"/>
    <property type="match status" value="1"/>
</dbReference>
<sequence>MLVALGSNLESAGFGGPRQTLEAALDVMPSYGIAVIRKSSWYSSAPVPTSSQPWFVNGVICVETSVGPSDLLAKLHAIEERFGRKRIRKNECRTLDLDLLAFGESRLAVQQGLMLPHPRIAERAFVLQPIDEIAPAWRHPVTGETAADMLSRLPGQQRIRRLGTTS</sequence>
<comment type="similarity">
    <text evidence="2">Belongs to the HPPK family.</text>
</comment>
<dbReference type="GO" id="GO:0003848">
    <property type="term" value="F:2-amino-4-hydroxy-6-hydroxymethyldihydropteridine diphosphokinase activity"/>
    <property type="evidence" value="ECO:0007669"/>
    <property type="project" value="UniProtKB-EC"/>
</dbReference>
<evidence type="ECO:0000256" key="12">
    <source>
        <dbReference type="ARBA" id="ARBA00033413"/>
    </source>
</evidence>
<proteinExistence type="inferred from homology"/>
<evidence type="ECO:0000256" key="4">
    <source>
        <dbReference type="ARBA" id="ARBA00016218"/>
    </source>
</evidence>
<name>A0A967EUH1_9PROT</name>
<dbReference type="Proteomes" id="UP000761264">
    <property type="component" value="Unassembled WGS sequence"/>
</dbReference>
<dbReference type="Gene3D" id="3.30.70.560">
    <property type="entry name" value="7,8-Dihydro-6-hydroxymethylpterin-pyrophosphokinase HPPK"/>
    <property type="match status" value="1"/>
</dbReference>
<evidence type="ECO:0000256" key="2">
    <source>
        <dbReference type="ARBA" id="ARBA00005810"/>
    </source>
</evidence>
<accession>A0A967EUH1</accession>
<dbReference type="NCBIfam" id="TIGR01498">
    <property type="entry name" value="folK"/>
    <property type="match status" value="1"/>
</dbReference>